<dbReference type="AlphaFoldDB" id="A0A0A9DT11"/>
<evidence type="ECO:0000313" key="1">
    <source>
        <dbReference type="EMBL" id="JAD86912.1"/>
    </source>
</evidence>
<name>A0A0A9DT11_ARUDO</name>
<reference evidence="1" key="1">
    <citation type="submission" date="2014-09" db="EMBL/GenBank/DDBJ databases">
        <authorList>
            <person name="Magalhaes I.L.F."/>
            <person name="Oliveira U."/>
            <person name="Santos F.R."/>
            <person name="Vidigal T.H.D.A."/>
            <person name="Brescovit A.D."/>
            <person name="Santos A.J."/>
        </authorList>
    </citation>
    <scope>NUCLEOTIDE SEQUENCE</scope>
    <source>
        <tissue evidence="1">Shoot tissue taken approximately 20 cm above the soil surface</tissue>
    </source>
</reference>
<organism evidence="1">
    <name type="scientific">Arundo donax</name>
    <name type="common">Giant reed</name>
    <name type="synonym">Donax arundinaceus</name>
    <dbReference type="NCBI Taxonomy" id="35708"/>
    <lineage>
        <taxon>Eukaryota</taxon>
        <taxon>Viridiplantae</taxon>
        <taxon>Streptophyta</taxon>
        <taxon>Embryophyta</taxon>
        <taxon>Tracheophyta</taxon>
        <taxon>Spermatophyta</taxon>
        <taxon>Magnoliopsida</taxon>
        <taxon>Liliopsida</taxon>
        <taxon>Poales</taxon>
        <taxon>Poaceae</taxon>
        <taxon>PACMAD clade</taxon>
        <taxon>Arundinoideae</taxon>
        <taxon>Arundineae</taxon>
        <taxon>Arundo</taxon>
    </lineage>
</organism>
<accession>A0A0A9DT11</accession>
<reference evidence="1" key="2">
    <citation type="journal article" date="2015" name="Data Brief">
        <title>Shoot transcriptome of the giant reed, Arundo donax.</title>
        <authorList>
            <person name="Barrero R.A."/>
            <person name="Guerrero F.D."/>
            <person name="Moolhuijzen P."/>
            <person name="Goolsby J.A."/>
            <person name="Tidwell J."/>
            <person name="Bellgard S.E."/>
            <person name="Bellgard M.I."/>
        </authorList>
    </citation>
    <scope>NUCLEOTIDE SEQUENCE</scope>
    <source>
        <tissue evidence="1">Shoot tissue taken approximately 20 cm above the soil surface</tissue>
    </source>
</reference>
<dbReference type="EMBL" id="GBRH01210983">
    <property type="protein sequence ID" value="JAD86912.1"/>
    <property type="molecule type" value="Transcribed_RNA"/>
</dbReference>
<proteinExistence type="predicted"/>
<protein>
    <submittedName>
        <fullName evidence="1">Uncharacterized protein</fullName>
    </submittedName>
</protein>
<sequence length="51" mass="6348">MSYQIRYQSLEILTLIREKIKNYLPLPLRKNYPEMPLYIFINYQPLSLHKY</sequence>